<dbReference type="InterPro" id="IPR049342">
    <property type="entry name" value="TRAF1-6_MATH_dom"/>
</dbReference>
<dbReference type="Gene3D" id="2.60.210.10">
    <property type="entry name" value="Apoptosis, Tumor Necrosis Factor Receptor Associated Protein 2, Chain A"/>
    <property type="match status" value="1"/>
</dbReference>
<organism evidence="2">
    <name type="scientific">Amblyomma sculptum</name>
    <name type="common">Tick</name>
    <dbReference type="NCBI Taxonomy" id="1581419"/>
    <lineage>
        <taxon>Eukaryota</taxon>
        <taxon>Metazoa</taxon>
        <taxon>Ecdysozoa</taxon>
        <taxon>Arthropoda</taxon>
        <taxon>Chelicerata</taxon>
        <taxon>Arachnida</taxon>
        <taxon>Acari</taxon>
        <taxon>Parasitiformes</taxon>
        <taxon>Ixodida</taxon>
        <taxon>Ixodoidea</taxon>
        <taxon>Ixodidae</taxon>
        <taxon>Amblyomminae</taxon>
        <taxon>Amblyomma</taxon>
    </lineage>
</organism>
<reference evidence="2" key="2">
    <citation type="journal article" date="2017" name="Front. Cell. Infect. Microbiol.">
        <title>Analysis of the Salivary Gland Transcriptome of Unfed and Partially Fed Amblyomma sculptum Ticks and Descriptive Proteome of the Saliva.</title>
        <authorList>
            <person name="Esteves E."/>
            <person name="Maruyama S.R."/>
            <person name="Kawahara R."/>
            <person name="Fujita A."/>
            <person name="Martins L.A."/>
            <person name="Righi A.A."/>
            <person name="Costa F.B."/>
            <person name="Palmisano G."/>
            <person name="Labruna M.B."/>
            <person name="Sa-Nunes A."/>
            <person name="Ribeiro J.M.C."/>
            <person name="Fogaca A.C."/>
        </authorList>
    </citation>
    <scope>NUCLEOTIDE SEQUENCE</scope>
</reference>
<feature type="non-terminal residue" evidence="2">
    <location>
        <position position="148"/>
    </location>
</feature>
<accession>A0A1E1XTC5</accession>
<protein>
    <submittedName>
        <fullName evidence="2">Putative tumor necrosis factor receptor-associated factor</fullName>
    </submittedName>
</protein>
<dbReference type="EMBL" id="GFAA01001233">
    <property type="protein sequence ID" value="JAU02202.1"/>
    <property type="molecule type" value="mRNA"/>
</dbReference>
<name>A0A1E1XTC5_AMBSC</name>
<dbReference type="AlphaFoldDB" id="A0A1E1XTC5"/>
<sequence>DRAAQVSHCEFLVKGVKSLQDRAMVKGEAEYDSEKVYLCGYCMSPGVWFFFGVTSVWLDFKYTLHKGDMDDEVQWPFKHKVRGSIIHPTGRQDIVQEVGPNSSRAYNQKPTTSSNKAFYASSYIGLQELIRDGYVDNDQLRIKFELLP</sequence>
<evidence type="ECO:0000259" key="1">
    <source>
        <dbReference type="Pfam" id="PF21355"/>
    </source>
</evidence>
<proteinExistence type="evidence at transcript level"/>
<dbReference type="SUPFAM" id="SSF49599">
    <property type="entry name" value="TRAF domain-like"/>
    <property type="match status" value="1"/>
</dbReference>
<dbReference type="InterPro" id="IPR008974">
    <property type="entry name" value="TRAF-like"/>
</dbReference>
<feature type="non-terminal residue" evidence="2">
    <location>
        <position position="1"/>
    </location>
</feature>
<evidence type="ECO:0000313" key="2">
    <source>
        <dbReference type="EMBL" id="JAU02202.1"/>
    </source>
</evidence>
<feature type="domain" description="TRAF1-6 MATH" evidence="1">
    <location>
        <begin position="40"/>
        <end position="143"/>
    </location>
</feature>
<keyword evidence="2" id="KW-0675">Receptor</keyword>
<reference evidence="2" key="1">
    <citation type="submission" date="2016-09" db="EMBL/GenBank/DDBJ databases">
        <authorList>
            <person name="Capua I."/>
            <person name="De Benedictis P."/>
            <person name="Joannis T."/>
            <person name="Lombin L.H."/>
            <person name="Cattoli G."/>
        </authorList>
    </citation>
    <scope>NUCLEOTIDE SEQUENCE</scope>
</reference>
<dbReference type="Pfam" id="PF21355">
    <property type="entry name" value="TRAF-mep_MATH"/>
    <property type="match status" value="1"/>
</dbReference>